<dbReference type="PROSITE" id="PS51186">
    <property type="entry name" value="GNAT"/>
    <property type="match status" value="1"/>
</dbReference>
<evidence type="ECO:0000313" key="5">
    <source>
        <dbReference type="Proteomes" id="UP001633002"/>
    </source>
</evidence>
<keyword evidence="1" id="KW-0808">Transferase</keyword>
<dbReference type="Gene3D" id="3.40.630.30">
    <property type="match status" value="1"/>
</dbReference>
<organism evidence="4 5">
    <name type="scientific">Riccia sorocarpa</name>
    <dbReference type="NCBI Taxonomy" id="122646"/>
    <lineage>
        <taxon>Eukaryota</taxon>
        <taxon>Viridiplantae</taxon>
        <taxon>Streptophyta</taxon>
        <taxon>Embryophyta</taxon>
        <taxon>Marchantiophyta</taxon>
        <taxon>Marchantiopsida</taxon>
        <taxon>Marchantiidae</taxon>
        <taxon>Marchantiales</taxon>
        <taxon>Ricciaceae</taxon>
        <taxon>Riccia</taxon>
    </lineage>
</organism>
<dbReference type="Proteomes" id="UP001633002">
    <property type="component" value="Unassembled WGS sequence"/>
</dbReference>
<reference evidence="4 5" key="1">
    <citation type="submission" date="2024-09" db="EMBL/GenBank/DDBJ databases">
        <title>Chromosome-scale assembly of Riccia sorocarpa.</title>
        <authorList>
            <person name="Paukszto L."/>
        </authorList>
    </citation>
    <scope>NUCLEOTIDE SEQUENCE [LARGE SCALE GENOMIC DNA]</scope>
    <source>
        <strain evidence="4">LP-2024</strain>
        <tissue evidence="4">Aerial parts of the thallus</tissue>
    </source>
</reference>
<dbReference type="InterPro" id="IPR051556">
    <property type="entry name" value="N-term/lysine_N-AcTrnsfr"/>
</dbReference>
<evidence type="ECO:0000259" key="3">
    <source>
        <dbReference type="PROSITE" id="PS51186"/>
    </source>
</evidence>
<dbReference type="EMBL" id="JBJQOH010000007">
    <property type="protein sequence ID" value="KAL3679746.1"/>
    <property type="molecule type" value="Genomic_DNA"/>
</dbReference>
<evidence type="ECO:0000313" key="4">
    <source>
        <dbReference type="EMBL" id="KAL3679746.1"/>
    </source>
</evidence>
<dbReference type="GO" id="GO:0016746">
    <property type="term" value="F:acyltransferase activity"/>
    <property type="evidence" value="ECO:0007669"/>
    <property type="project" value="UniProtKB-KW"/>
</dbReference>
<dbReference type="InterPro" id="IPR000182">
    <property type="entry name" value="GNAT_dom"/>
</dbReference>
<dbReference type="SUPFAM" id="SSF55729">
    <property type="entry name" value="Acyl-CoA N-acyltransferases (Nat)"/>
    <property type="match status" value="1"/>
</dbReference>
<protein>
    <recommendedName>
        <fullName evidence="3">N-acetyltransferase domain-containing protein</fullName>
    </recommendedName>
</protein>
<comment type="caution">
    <text evidence="4">The sequence shown here is derived from an EMBL/GenBank/DDBJ whole genome shotgun (WGS) entry which is preliminary data.</text>
</comment>
<dbReference type="CDD" id="cd04301">
    <property type="entry name" value="NAT_SF"/>
    <property type="match status" value="1"/>
</dbReference>
<name>A0ABD3GM55_9MARC</name>
<gene>
    <name evidence="4" type="ORF">R1sor_022702</name>
</gene>
<proteinExistence type="predicted"/>
<dbReference type="PANTHER" id="PTHR42919">
    <property type="entry name" value="N-ALPHA-ACETYLTRANSFERASE"/>
    <property type="match status" value="1"/>
</dbReference>
<keyword evidence="5" id="KW-1185">Reference proteome</keyword>
<evidence type="ECO:0000256" key="1">
    <source>
        <dbReference type="ARBA" id="ARBA00022679"/>
    </source>
</evidence>
<dbReference type="Pfam" id="PF00583">
    <property type="entry name" value="Acetyltransf_1"/>
    <property type="match status" value="1"/>
</dbReference>
<keyword evidence="2" id="KW-0012">Acyltransferase</keyword>
<dbReference type="FunFam" id="3.40.630.30:FF:000006">
    <property type="entry name" value="Putative n-alpha-acetyltransferase 50"/>
    <property type="match status" value="1"/>
</dbReference>
<sequence length="331" mass="37447">MDMSVTSVGQKVKIEDAARGEIHAEKGVPEFVTDMYVKSIHGHYADADGRVVELKMGKPQDVHISFDTVRDKNLMHLKKLNLSIFPVNYQDKFYTDALSSGDFTKLAYYADLCVGCIACRLEKKEGGGGVRLYIMTLGVLAPYRRMGIGSKLLKKTLEQCEQSESPIVEVYLHVQTNNDEAVEFYKKFHFEITEEIKNYYKHIEPPDCFVLSKILVPSRLVGYVIGDFCQHPCRGEEQGDGEQRAVALSRDDRGPVNRVQEEKEERLPSTVLSSTSFFIRAAMLATLLFRISLSKSWAYCNSTMAVTGRQGNAEVITTQQRLLNWLKYTDS</sequence>
<evidence type="ECO:0000256" key="2">
    <source>
        <dbReference type="ARBA" id="ARBA00023315"/>
    </source>
</evidence>
<dbReference type="PANTHER" id="PTHR42919:SF8">
    <property type="entry name" value="N-ALPHA-ACETYLTRANSFERASE 50"/>
    <property type="match status" value="1"/>
</dbReference>
<feature type="domain" description="N-acetyltransferase" evidence="3">
    <location>
        <begin position="64"/>
        <end position="217"/>
    </location>
</feature>
<dbReference type="InterPro" id="IPR016181">
    <property type="entry name" value="Acyl_CoA_acyltransferase"/>
</dbReference>
<accession>A0ABD3GM55</accession>
<dbReference type="AlphaFoldDB" id="A0ABD3GM55"/>